<reference evidence="1" key="1">
    <citation type="submission" date="2023-03" db="EMBL/GenBank/DDBJ databases">
        <title>Massive genome expansion in bonnet fungi (Mycena s.s.) driven by repeated elements and novel gene families across ecological guilds.</title>
        <authorList>
            <consortium name="Lawrence Berkeley National Laboratory"/>
            <person name="Harder C.B."/>
            <person name="Miyauchi S."/>
            <person name="Viragh M."/>
            <person name="Kuo A."/>
            <person name="Thoen E."/>
            <person name="Andreopoulos B."/>
            <person name="Lu D."/>
            <person name="Skrede I."/>
            <person name="Drula E."/>
            <person name="Henrissat B."/>
            <person name="Morin E."/>
            <person name="Kohler A."/>
            <person name="Barry K."/>
            <person name="LaButti K."/>
            <person name="Morin E."/>
            <person name="Salamov A."/>
            <person name="Lipzen A."/>
            <person name="Mereny Z."/>
            <person name="Hegedus B."/>
            <person name="Baldrian P."/>
            <person name="Stursova M."/>
            <person name="Weitz H."/>
            <person name="Taylor A."/>
            <person name="Grigoriev I.V."/>
            <person name="Nagy L.G."/>
            <person name="Martin F."/>
            <person name="Kauserud H."/>
        </authorList>
    </citation>
    <scope>NUCLEOTIDE SEQUENCE</scope>
    <source>
        <strain evidence="1">CBHHK182m</strain>
    </source>
</reference>
<proteinExistence type="predicted"/>
<dbReference type="EMBL" id="JARKIB010000405">
    <property type="protein sequence ID" value="KAJ7711094.1"/>
    <property type="molecule type" value="Genomic_DNA"/>
</dbReference>
<name>A0AAD7MCR0_9AGAR</name>
<comment type="caution">
    <text evidence="1">The sequence shown here is derived from an EMBL/GenBank/DDBJ whole genome shotgun (WGS) entry which is preliminary data.</text>
</comment>
<dbReference type="AlphaFoldDB" id="A0AAD7MCR0"/>
<evidence type="ECO:0000313" key="1">
    <source>
        <dbReference type="EMBL" id="KAJ7711094.1"/>
    </source>
</evidence>
<evidence type="ECO:0000313" key="2">
    <source>
        <dbReference type="Proteomes" id="UP001215598"/>
    </source>
</evidence>
<accession>A0AAD7MCR0</accession>
<organism evidence="1 2">
    <name type="scientific">Mycena metata</name>
    <dbReference type="NCBI Taxonomy" id="1033252"/>
    <lineage>
        <taxon>Eukaryota</taxon>
        <taxon>Fungi</taxon>
        <taxon>Dikarya</taxon>
        <taxon>Basidiomycota</taxon>
        <taxon>Agaricomycotina</taxon>
        <taxon>Agaricomycetes</taxon>
        <taxon>Agaricomycetidae</taxon>
        <taxon>Agaricales</taxon>
        <taxon>Marasmiineae</taxon>
        <taxon>Mycenaceae</taxon>
        <taxon>Mycena</taxon>
    </lineage>
</organism>
<gene>
    <name evidence="1" type="ORF">B0H16DRAFT_1745426</name>
</gene>
<sequence length="161" mass="18101">MERTETTDAWANWLMEYEEVRRTSPQPPYAIMHYPASGWWNPGRETPLDLMTRADLVAHSISSSPSQLPTRSTLLPSSPHLLTVNPRTRYNASGGPLLNVFVETYPGEDFNLLLREFDVYTAVAHLDVVPKLNAVIKGRETDWGGMVMEHADTALSNHNVP</sequence>
<protein>
    <submittedName>
        <fullName evidence="1">Uncharacterized protein</fullName>
    </submittedName>
</protein>
<dbReference type="Proteomes" id="UP001215598">
    <property type="component" value="Unassembled WGS sequence"/>
</dbReference>
<keyword evidence="2" id="KW-1185">Reference proteome</keyword>